<feature type="transmembrane region" description="Helical" evidence="4">
    <location>
        <begin position="20"/>
        <end position="41"/>
    </location>
</feature>
<evidence type="ECO:0000313" key="6">
    <source>
        <dbReference type="EMBL" id="MVB10152.1"/>
    </source>
</evidence>
<evidence type="ECO:0000259" key="5">
    <source>
        <dbReference type="PROSITE" id="PS50885"/>
    </source>
</evidence>
<dbReference type="GO" id="GO:0016020">
    <property type="term" value="C:membrane"/>
    <property type="evidence" value="ECO:0007669"/>
    <property type="project" value="UniProtKB-SubCell"/>
</dbReference>
<organism evidence="6 7">
    <name type="scientific">Caproicibacter fermentans</name>
    <dbReference type="NCBI Taxonomy" id="2576756"/>
    <lineage>
        <taxon>Bacteria</taxon>
        <taxon>Bacillati</taxon>
        <taxon>Bacillota</taxon>
        <taxon>Clostridia</taxon>
        <taxon>Eubacteriales</taxon>
        <taxon>Acutalibacteraceae</taxon>
        <taxon>Caproicibacter</taxon>
    </lineage>
</organism>
<keyword evidence="6" id="KW-0418">Kinase</keyword>
<evidence type="ECO:0000313" key="7">
    <source>
        <dbReference type="Proteomes" id="UP000469440"/>
    </source>
</evidence>
<keyword evidence="4" id="KW-1133">Transmembrane helix</keyword>
<keyword evidence="7" id="KW-1185">Reference proteome</keyword>
<dbReference type="EMBL" id="VWXL01000020">
    <property type="protein sequence ID" value="MVB10152.1"/>
    <property type="molecule type" value="Genomic_DNA"/>
</dbReference>
<dbReference type="SUPFAM" id="SSF55874">
    <property type="entry name" value="ATPase domain of HSP90 chaperone/DNA topoisomerase II/histidine kinase"/>
    <property type="match status" value="1"/>
</dbReference>
<reference evidence="6 7" key="1">
    <citation type="submission" date="2019-09" db="EMBL/GenBank/DDBJ databases">
        <title>Genome sequence of Clostridium sp. EA1.</title>
        <authorList>
            <person name="Poehlein A."/>
            <person name="Bengelsdorf F.R."/>
            <person name="Daniel R."/>
        </authorList>
    </citation>
    <scope>NUCLEOTIDE SEQUENCE [LARGE SCALE GENOMIC DNA]</scope>
    <source>
        <strain evidence="6 7">EA1</strain>
    </source>
</reference>
<protein>
    <submittedName>
        <fullName evidence="6">Histidine kinase</fullName>
    </submittedName>
</protein>
<gene>
    <name evidence="6" type="ORF">CAFE_08300</name>
</gene>
<keyword evidence="4" id="KW-0472">Membrane</keyword>
<dbReference type="PROSITE" id="PS50885">
    <property type="entry name" value="HAMP"/>
    <property type="match status" value="1"/>
</dbReference>
<dbReference type="Proteomes" id="UP000469440">
    <property type="component" value="Unassembled WGS sequence"/>
</dbReference>
<dbReference type="PANTHER" id="PTHR34220:SF7">
    <property type="entry name" value="SENSOR HISTIDINE KINASE YPDA"/>
    <property type="match status" value="1"/>
</dbReference>
<dbReference type="InterPro" id="IPR003660">
    <property type="entry name" value="HAMP_dom"/>
</dbReference>
<dbReference type="CDD" id="cd06225">
    <property type="entry name" value="HAMP"/>
    <property type="match status" value="1"/>
</dbReference>
<dbReference type="InterPro" id="IPR050640">
    <property type="entry name" value="Bact_2-comp_sensor_kinase"/>
</dbReference>
<keyword evidence="4" id="KW-0812">Transmembrane</keyword>
<evidence type="ECO:0000256" key="4">
    <source>
        <dbReference type="SAM" id="Phobius"/>
    </source>
</evidence>
<sequence length="580" mass="66136">MRKKTNRRGAFSLKWELIGIVMACWILPVAIFGGAAGYYIYRGIDRQISNTITASANNSVKITLNQIDSAISASRYASYNGSVQSAYRDYLKTQDAMALYDKITEFLSKQYKYDDSFLLTMLYFCDKPDRVYYTYHETYSGVLKYQEKVHSMVRNLSRTLGTNVGFLNVQGSVYMVRNIVDDNYRTYAVLTMQLNPKTMFGSIANVAWETDASLWLNSTKVVLKGEELAPESLGISLAQKGLFYRNSGNRSYVFGMNPGQDYRFSYVIGVNSAPLARELSGFKNMLIEILIFAVPLLAMVVWFFTRNITAPVKRLMDRNRAIEDGEFGIQINDRFHSSEFQYLANSFNSMSYKLKYQFERIYKEELALRDARIKALQSQINPHFLNNTLEIINWEARLADNVKVSRMIEALSTMLDAAIDRRGKPMVHLSEEMMYADAYLYIISERFGKRLTVQKEVDPSAVDEYVPRLILQPVLENAVEHGIQQRQKGEIQIRAFYEDNALILEVENDSALSPEDRAKIEELLSGNGSLENESSCNIGIRNVNQRLKIIFGDGSGLTIIMNSKDHTLARIVIANVQSKQ</sequence>
<dbReference type="Gene3D" id="6.10.340.10">
    <property type="match status" value="1"/>
</dbReference>
<evidence type="ECO:0000256" key="2">
    <source>
        <dbReference type="ARBA" id="ARBA00022553"/>
    </source>
</evidence>
<proteinExistence type="predicted"/>
<evidence type="ECO:0000256" key="1">
    <source>
        <dbReference type="ARBA" id="ARBA00004370"/>
    </source>
</evidence>
<dbReference type="SMART" id="SM00304">
    <property type="entry name" value="HAMP"/>
    <property type="match status" value="1"/>
</dbReference>
<dbReference type="PANTHER" id="PTHR34220">
    <property type="entry name" value="SENSOR HISTIDINE KINASE YPDA"/>
    <property type="match status" value="1"/>
</dbReference>
<dbReference type="RefSeq" id="WP_156989890.1">
    <property type="nucleotide sequence ID" value="NZ_VWXL01000020.1"/>
</dbReference>
<dbReference type="Pfam" id="PF06580">
    <property type="entry name" value="His_kinase"/>
    <property type="match status" value="1"/>
</dbReference>
<comment type="subcellular location">
    <subcellularLocation>
        <location evidence="1">Membrane</location>
    </subcellularLocation>
</comment>
<name>A0A6N8HWN7_9FIRM</name>
<comment type="caution">
    <text evidence="6">The sequence shown here is derived from an EMBL/GenBank/DDBJ whole genome shotgun (WGS) entry which is preliminary data.</text>
</comment>
<evidence type="ECO:0000256" key="3">
    <source>
        <dbReference type="ARBA" id="ARBA00022679"/>
    </source>
</evidence>
<dbReference type="SUPFAM" id="SSF158472">
    <property type="entry name" value="HAMP domain-like"/>
    <property type="match status" value="1"/>
</dbReference>
<dbReference type="Gene3D" id="3.30.565.10">
    <property type="entry name" value="Histidine kinase-like ATPase, C-terminal domain"/>
    <property type="match status" value="1"/>
</dbReference>
<feature type="domain" description="HAMP" evidence="5">
    <location>
        <begin position="306"/>
        <end position="359"/>
    </location>
</feature>
<keyword evidence="3" id="KW-0808">Transferase</keyword>
<dbReference type="AlphaFoldDB" id="A0A6N8HWN7"/>
<dbReference type="GO" id="GO:0000155">
    <property type="term" value="F:phosphorelay sensor kinase activity"/>
    <property type="evidence" value="ECO:0007669"/>
    <property type="project" value="InterPro"/>
</dbReference>
<accession>A0A6N8HWN7</accession>
<dbReference type="OrthoDB" id="138378at2"/>
<keyword evidence="2" id="KW-0597">Phosphoprotein</keyword>
<dbReference type="InterPro" id="IPR010559">
    <property type="entry name" value="Sig_transdc_His_kin_internal"/>
</dbReference>
<dbReference type="InterPro" id="IPR036890">
    <property type="entry name" value="HATPase_C_sf"/>
</dbReference>
<feature type="transmembrane region" description="Helical" evidence="4">
    <location>
        <begin position="285"/>
        <end position="304"/>
    </location>
</feature>